<dbReference type="InterPro" id="IPR029787">
    <property type="entry name" value="Nucleotide_cyclase"/>
</dbReference>
<dbReference type="GO" id="GO:0043709">
    <property type="term" value="P:cell adhesion involved in single-species biofilm formation"/>
    <property type="evidence" value="ECO:0007669"/>
    <property type="project" value="TreeGrafter"/>
</dbReference>
<keyword evidence="1" id="KW-0472">Membrane</keyword>
<keyword evidence="4" id="KW-1185">Reference proteome</keyword>
<organism evidence="3 4">
    <name type="scientific">Thermosipho japonicus</name>
    <dbReference type="NCBI Taxonomy" id="90323"/>
    <lineage>
        <taxon>Bacteria</taxon>
        <taxon>Thermotogati</taxon>
        <taxon>Thermotogota</taxon>
        <taxon>Thermotogae</taxon>
        <taxon>Thermotogales</taxon>
        <taxon>Fervidobacteriaceae</taxon>
        <taxon>Thermosipho</taxon>
    </lineage>
</organism>
<dbReference type="NCBIfam" id="TIGR00254">
    <property type="entry name" value="GGDEF"/>
    <property type="match status" value="1"/>
</dbReference>
<name>A0A841GSQ1_9BACT</name>
<dbReference type="AlphaFoldDB" id="A0A841GSQ1"/>
<dbReference type="RefSeq" id="WP_184619329.1">
    <property type="nucleotide sequence ID" value="NZ_JACHEX010000002.1"/>
</dbReference>
<dbReference type="InterPro" id="IPR050469">
    <property type="entry name" value="Diguanylate_Cyclase"/>
</dbReference>
<evidence type="ECO:0000259" key="2">
    <source>
        <dbReference type="PROSITE" id="PS50887"/>
    </source>
</evidence>
<evidence type="ECO:0000256" key="1">
    <source>
        <dbReference type="SAM" id="Phobius"/>
    </source>
</evidence>
<dbReference type="InterPro" id="IPR043128">
    <property type="entry name" value="Rev_trsase/Diguanyl_cyclase"/>
</dbReference>
<dbReference type="PROSITE" id="PS50887">
    <property type="entry name" value="GGDEF"/>
    <property type="match status" value="1"/>
</dbReference>
<dbReference type="SMART" id="SM00267">
    <property type="entry name" value="GGDEF"/>
    <property type="match status" value="1"/>
</dbReference>
<evidence type="ECO:0000313" key="4">
    <source>
        <dbReference type="Proteomes" id="UP000555828"/>
    </source>
</evidence>
<dbReference type="InterPro" id="IPR000160">
    <property type="entry name" value="GGDEF_dom"/>
</dbReference>
<dbReference type="Pfam" id="PF00990">
    <property type="entry name" value="GGDEF"/>
    <property type="match status" value="1"/>
</dbReference>
<dbReference type="PANTHER" id="PTHR45138:SF9">
    <property type="entry name" value="DIGUANYLATE CYCLASE DGCM-RELATED"/>
    <property type="match status" value="1"/>
</dbReference>
<reference evidence="3 4" key="1">
    <citation type="submission" date="2020-08" db="EMBL/GenBank/DDBJ databases">
        <title>Genomic Encyclopedia of Type Strains, Phase IV (KMG-IV): sequencing the most valuable type-strain genomes for metagenomic binning, comparative biology and taxonomic classification.</title>
        <authorList>
            <person name="Goeker M."/>
        </authorList>
    </citation>
    <scope>NUCLEOTIDE SEQUENCE [LARGE SCALE GENOMIC DNA]</scope>
    <source>
        <strain evidence="3 4">DSM 13481</strain>
    </source>
</reference>
<feature type="transmembrane region" description="Helical" evidence="1">
    <location>
        <begin position="6"/>
        <end position="26"/>
    </location>
</feature>
<comment type="caution">
    <text evidence="3">The sequence shown here is derived from an EMBL/GenBank/DDBJ whole genome shotgun (WGS) entry which is preliminary data.</text>
</comment>
<sequence>MSICIVVLVTVIALLLVYIFRILKLIKIIYRTAKKNSNIIIWKNSKILYYDKSLIELFKKHGINLNDFKDYSKEKINFYIKNYPFIQDFLERLNQNFEEELFEYETLFSFPNEFYKIKFRRERHKHSTYSALLIINLSSDINKYIDELINSIYKIPEEFFKLTTSDKSTYEFVDSFFRFLYQKNIIDSLAVGIKQIDGSINIIYGKIGNKKFRNYIIKDKTLTSYIIDTGKKLYVKNSEEIDLPKAYKLIKIIDKPYSIYGIPLKIEDSIFGAVLFEKEGINNFTLKDIHLFEILSFLISINLKLKKEYEILYENNKKNIEKSYLDPLTKAYNRNYLYEILPKEIKSTKKREKITIVFLDLDNFKYINDKFGHIYGDKILINFVKTAKKVLRNNDIIIRYGGDEFLILLLGSSIQDSKNIIKRIKKMIYKSEYIVDFSYGLMYLDPKKSLEENIKVVDRKMYEMKNRKKKI</sequence>
<dbReference type="Proteomes" id="UP000555828">
    <property type="component" value="Unassembled WGS sequence"/>
</dbReference>
<keyword evidence="1" id="KW-0812">Transmembrane</keyword>
<dbReference type="EMBL" id="JACHEX010000002">
    <property type="protein sequence ID" value="MBB6062688.1"/>
    <property type="molecule type" value="Genomic_DNA"/>
</dbReference>
<dbReference type="GO" id="GO:0005886">
    <property type="term" value="C:plasma membrane"/>
    <property type="evidence" value="ECO:0007669"/>
    <property type="project" value="TreeGrafter"/>
</dbReference>
<evidence type="ECO:0000313" key="3">
    <source>
        <dbReference type="EMBL" id="MBB6062688.1"/>
    </source>
</evidence>
<gene>
    <name evidence="3" type="ORF">HNP65_001126</name>
</gene>
<protein>
    <submittedName>
        <fullName evidence="3">Diguanylate cyclase (GGDEF)-like protein</fullName>
    </submittedName>
</protein>
<dbReference type="InterPro" id="IPR029016">
    <property type="entry name" value="GAF-like_dom_sf"/>
</dbReference>
<proteinExistence type="predicted"/>
<dbReference type="SUPFAM" id="SSF55073">
    <property type="entry name" value="Nucleotide cyclase"/>
    <property type="match status" value="1"/>
</dbReference>
<dbReference type="PANTHER" id="PTHR45138">
    <property type="entry name" value="REGULATORY COMPONENTS OF SENSORY TRANSDUCTION SYSTEM"/>
    <property type="match status" value="1"/>
</dbReference>
<accession>A0A841GSQ1</accession>
<dbReference type="GO" id="GO:0052621">
    <property type="term" value="F:diguanylate cyclase activity"/>
    <property type="evidence" value="ECO:0007669"/>
    <property type="project" value="TreeGrafter"/>
</dbReference>
<feature type="domain" description="GGDEF" evidence="2">
    <location>
        <begin position="352"/>
        <end position="471"/>
    </location>
</feature>
<dbReference type="GO" id="GO:1902201">
    <property type="term" value="P:negative regulation of bacterial-type flagellum-dependent cell motility"/>
    <property type="evidence" value="ECO:0007669"/>
    <property type="project" value="TreeGrafter"/>
</dbReference>
<dbReference type="CDD" id="cd01949">
    <property type="entry name" value="GGDEF"/>
    <property type="match status" value="1"/>
</dbReference>
<keyword evidence="1" id="KW-1133">Transmembrane helix</keyword>
<dbReference type="Gene3D" id="3.30.70.270">
    <property type="match status" value="1"/>
</dbReference>
<dbReference type="Gene3D" id="3.30.450.40">
    <property type="match status" value="1"/>
</dbReference>